<sequence>MLASISSINCLWSSWQIHWSTLAKFCQSGHSKGTDTILAPH</sequence>
<reference evidence="1" key="2">
    <citation type="journal article" date="2015" name="Fish Shellfish Immunol.">
        <title>Early steps in the European eel (Anguilla anguilla)-Vibrio vulnificus interaction in the gills: Role of the RtxA13 toxin.</title>
        <authorList>
            <person name="Callol A."/>
            <person name="Pajuelo D."/>
            <person name="Ebbesson L."/>
            <person name="Teles M."/>
            <person name="MacKenzie S."/>
            <person name="Amaro C."/>
        </authorList>
    </citation>
    <scope>NUCLEOTIDE SEQUENCE</scope>
</reference>
<evidence type="ECO:0000313" key="1">
    <source>
        <dbReference type="EMBL" id="JAH74354.1"/>
    </source>
</evidence>
<reference evidence="1" key="1">
    <citation type="submission" date="2014-11" db="EMBL/GenBank/DDBJ databases">
        <authorList>
            <person name="Amaro Gonzalez C."/>
        </authorList>
    </citation>
    <scope>NUCLEOTIDE SEQUENCE</scope>
</reference>
<dbReference type="AlphaFoldDB" id="A0A0E9V8C2"/>
<name>A0A0E9V8C2_ANGAN</name>
<protein>
    <submittedName>
        <fullName evidence="1">Uncharacterized protein</fullName>
    </submittedName>
</protein>
<proteinExistence type="predicted"/>
<dbReference type="EMBL" id="GBXM01034223">
    <property type="protein sequence ID" value="JAH74354.1"/>
    <property type="molecule type" value="Transcribed_RNA"/>
</dbReference>
<accession>A0A0E9V8C2</accession>
<organism evidence="1">
    <name type="scientific">Anguilla anguilla</name>
    <name type="common">European freshwater eel</name>
    <name type="synonym">Muraena anguilla</name>
    <dbReference type="NCBI Taxonomy" id="7936"/>
    <lineage>
        <taxon>Eukaryota</taxon>
        <taxon>Metazoa</taxon>
        <taxon>Chordata</taxon>
        <taxon>Craniata</taxon>
        <taxon>Vertebrata</taxon>
        <taxon>Euteleostomi</taxon>
        <taxon>Actinopterygii</taxon>
        <taxon>Neopterygii</taxon>
        <taxon>Teleostei</taxon>
        <taxon>Anguilliformes</taxon>
        <taxon>Anguillidae</taxon>
        <taxon>Anguilla</taxon>
    </lineage>
</organism>